<dbReference type="EMBL" id="CP038436">
    <property type="protein sequence ID" value="QBX56131.1"/>
    <property type="molecule type" value="Genomic_DNA"/>
</dbReference>
<evidence type="ECO:0000313" key="4">
    <source>
        <dbReference type="Proteomes" id="UP000294853"/>
    </source>
</evidence>
<keyword evidence="4" id="KW-1185">Reference proteome</keyword>
<feature type="domain" description="DUF402" evidence="2">
    <location>
        <begin position="67"/>
        <end position="180"/>
    </location>
</feature>
<evidence type="ECO:0000259" key="2">
    <source>
        <dbReference type="Pfam" id="PF04167"/>
    </source>
</evidence>
<dbReference type="InterPro" id="IPR007295">
    <property type="entry name" value="DUF402"/>
</dbReference>
<dbReference type="Proteomes" id="UP000294853">
    <property type="component" value="Chromosome"/>
</dbReference>
<dbReference type="Gene3D" id="2.40.380.10">
    <property type="entry name" value="FomD-like"/>
    <property type="match status" value="1"/>
</dbReference>
<dbReference type="AlphaFoldDB" id="A0A4P7IJT1"/>
<keyword evidence="1" id="KW-0378">Hydrolase</keyword>
<name>A0A4P7IJT1_9ACTN</name>
<reference evidence="3 4" key="1">
    <citation type="submission" date="2019-03" db="EMBL/GenBank/DDBJ databases">
        <title>Three New Species of Nocardioides, Nocardioides euryhalodurans sp. nov., Nocardioides seonyuensis sp. nov. and Nocardioides eburneoflavus sp. nov. Iolated from Soil.</title>
        <authorList>
            <person name="Roh S.G."/>
            <person name="Lee C."/>
            <person name="Kim M.-K."/>
            <person name="Kim S.B."/>
        </authorList>
    </citation>
    <scope>NUCLEOTIDE SEQUENCE [LARGE SCALE GENOMIC DNA]</scope>
    <source>
        <strain evidence="3 4">MMS17-SY207-3</strain>
    </source>
</reference>
<dbReference type="KEGG" id="nsn:EXE58_12090"/>
<evidence type="ECO:0000256" key="1">
    <source>
        <dbReference type="ARBA" id="ARBA00022801"/>
    </source>
</evidence>
<dbReference type="PANTHER" id="PTHR39159">
    <property type="match status" value="1"/>
</dbReference>
<dbReference type="InterPro" id="IPR050212">
    <property type="entry name" value="Ntdp-like"/>
</dbReference>
<organism evidence="3 4">
    <name type="scientific">Nocardioides seonyuensis</name>
    <dbReference type="NCBI Taxonomy" id="2518371"/>
    <lineage>
        <taxon>Bacteria</taxon>
        <taxon>Bacillati</taxon>
        <taxon>Actinomycetota</taxon>
        <taxon>Actinomycetes</taxon>
        <taxon>Propionibacteriales</taxon>
        <taxon>Nocardioidaceae</taxon>
        <taxon>Nocardioides</taxon>
    </lineage>
</organism>
<gene>
    <name evidence="3" type="ORF">EXE58_12090</name>
</gene>
<protein>
    <submittedName>
        <fullName evidence="3">DUF402 domain-containing protein</fullName>
    </submittedName>
</protein>
<dbReference type="Pfam" id="PF04167">
    <property type="entry name" value="DUF402"/>
    <property type="match status" value="1"/>
</dbReference>
<accession>A0A4P7IJT1</accession>
<dbReference type="GO" id="GO:0016787">
    <property type="term" value="F:hydrolase activity"/>
    <property type="evidence" value="ECO:0007669"/>
    <property type="project" value="UniProtKB-KW"/>
</dbReference>
<dbReference type="InterPro" id="IPR035930">
    <property type="entry name" value="FomD-like_sf"/>
</dbReference>
<dbReference type="SUPFAM" id="SSF159234">
    <property type="entry name" value="FomD-like"/>
    <property type="match status" value="1"/>
</dbReference>
<dbReference type="OrthoDB" id="3531052at2"/>
<dbReference type="PANTHER" id="PTHR39159:SF1">
    <property type="entry name" value="UPF0374 PROTEIN YGAC"/>
    <property type="match status" value="1"/>
</dbReference>
<evidence type="ECO:0000313" key="3">
    <source>
        <dbReference type="EMBL" id="QBX56131.1"/>
    </source>
</evidence>
<sequence length="198" mass="21945">MMVTSARRAAAVRTTAGAACQNRAMPHQPGASVRVEMTKWGDAPHWRFTGTYLGSDEHGDWVGFPARTHNARPGFEFESEVDSVTLVPRDGWFLATFHQPGIWCDLYIDISSPPVWDGDVLRAVDLDLDVIRLTDPAGEVFVDDEDEFVTHQVALDYPDEVVSNARQSCDRVLAAVLAGEAPYDGSHRRWLELVPPLA</sequence>
<proteinExistence type="predicted"/>